<dbReference type="InterPro" id="IPR000312">
    <property type="entry name" value="Glycosyl_Trfase_fam3"/>
</dbReference>
<name>G9Y3B2_HAFAL</name>
<dbReference type="Proteomes" id="UP000005959">
    <property type="component" value="Unassembled WGS sequence"/>
</dbReference>
<dbReference type="SUPFAM" id="SSF47648">
    <property type="entry name" value="Nucleoside phosphorylase/phosphoribosyltransferase N-terminal domain"/>
    <property type="match status" value="1"/>
</dbReference>
<evidence type="ECO:0000313" key="9">
    <source>
        <dbReference type="EMBL" id="EHM45575.1"/>
    </source>
</evidence>
<comment type="subunit">
    <text evidence="2 7">Homodimer.</text>
</comment>
<protein>
    <recommendedName>
        <fullName evidence="3 7">Thymidine phosphorylase</fullName>
        <ecNumber evidence="3 7">2.4.2.4</ecNumber>
    </recommendedName>
    <alternativeName>
        <fullName evidence="7">TdRPase</fullName>
    </alternativeName>
</protein>
<evidence type="ECO:0000256" key="5">
    <source>
        <dbReference type="ARBA" id="ARBA00022679"/>
    </source>
</evidence>
<dbReference type="UniPathway" id="UPA00578">
    <property type="reaction ID" value="UER00638"/>
</dbReference>
<reference evidence="9 10" key="1">
    <citation type="submission" date="2011-08" db="EMBL/GenBank/DDBJ databases">
        <authorList>
            <person name="Weinstock G."/>
            <person name="Sodergren E."/>
            <person name="Clifton S."/>
            <person name="Fulton L."/>
            <person name="Fulton B."/>
            <person name="Courtney L."/>
            <person name="Fronick C."/>
            <person name="Harrison M."/>
            <person name="Strong C."/>
            <person name="Farmer C."/>
            <person name="Delahaunty K."/>
            <person name="Markovic C."/>
            <person name="Hall O."/>
            <person name="Minx P."/>
            <person name="Tomlinson C."/>
            <person name="Mitreva M."/>
            <person name="Hou S."/>
            <person name="Chen J."/>
            <person name="Wollam A."/>
            <person name="Pepin K.H."/>
            <person name="Johnson M."/>
            <person name="Bhonagiri V."/>
            <person name="Zhang X."/>
            <person name="Suruliraj S."/>
            <person name="Warren W."/>
            <person name="Chinwalla A."/>
            <person name="Mardis E.R."/>
            <person name="Wilson R.K."/>
        </authorList>
    </citation>
    <scope>NUCLEOTIDE SEQUENCE [LARGE SCALE GENOMIC DNA]</scope>
    <source>
        <strain evidence="9 10">ATCC 51873</strain>
    </source>
</reference>
<accession>G9Y3B2</accession>
<dbReference type="Gene3D" id="3.90.1170.30">
    <property type="entry name" value="Pyrimidine nucleoside phosphorylase-like, C-terminal domain"/>
    <property type="match status" value="1"/>
</dbReference>
<dbReference type="InterPro" id="IPR017872">
    <property type="entry name" value="Pyrmidine_PPase_CS"/>
</dbReference>
<dbReference type="PIRSF" id="PIRSF000478">
    <property type="entry name" value="TP_PyNP"/>
    <property type="match status" value="1"/>
</dbReference>
<dbReference type="InterPro" id="IPR017459">
    <property type="entry name" value="Glycosyl_Trfase_fam3_N_dom"/>
</dbReference>
<dbReference type="GO" id="GO:0046104">
    <property type="term" value="P:thymidine metabolic process"/>
    <property type="evidence" value="ECO:0007669"/>
    <property type="project" value="UniProtKB-UniRule"/>
</dbReference>
<comment type="catalytic activity">
    <reaction evidence="6 7">
        <text>thymidine + phosphate = 2-deoxy-alpha-D-ribose 1-phosphate + thymine</text>
        <dbReference type="Rhea" id="RHEA:16037"/>
        <dbReference type="ChEBI" id="CHEBI:17748"/>
        <dbReference type="ChEBI" id="CHEBI:17821"/>
        <dbReference type="ChEBI" id="CHEBI:43474"/>
        <dbReference type="ChEBI" id="CHEBI:57259"/>
        <dbReference type="EC" id="2.4.2.4"/>
    </reaction>
</comment>
<dbReference type="InterPro" id="IPR036566">
    <property type="entry name" value="PYNP-like_C_sf"/>
</dbReference>
<comment type="function">
    <text evidence="7">The enzymes which catalyze the reversible phosphorolysis of pyrimidine nucleosides are involved in the degradation of these compounds and in their utilization as carbon and energy sources, or in the rescue of pyrimidine bases for nucleotide synthesis.</text>
</comment>
<dbReference type="InterPro" id="IPR036320">
    <property type="entry name" value="Glycosyl_Trfase_fam3_N_dom_sf"/>
</dbReference>
<dbReference type="Gene3D" id="1.20.970.10">
    <property type="entry name" value="Transferase, Pyrimidine Nucleoside Phosphorylase, Chain C"/>
    <property type="match status" value="1"/>
</dbReference>
<dbReference type="NCBIfam" id="TIGR02643">
    <property type="entry name" value="T_phosphoryl"/>
    <property type="match status" value="1"/>
</dbReference>
<proteinExistence type="inferred from homology"/>
<dbReference type="SUPFAM" id="SSF52418">
    <property type="entry name" value="Nucleoside phosphorylase/phosphoribosyltransferase catalytic domain"/>
    <property type="match status" value="1"/>
</dbReference>
<evidence type="ECO:0000256" key="1">
    <source>
        <dbReference type="ARBA" id="ARBA00006915"/>
    </source>
</evidence>
<dbReference type="HAMAP" id="MF_01628">
    <property type="entry name" value="Thymid_phosp"/>
    <property type="match status" value="1"/>
</dbReference>
<dbReference type="PATRIC" id="fig|1002364.3.peg.1026"/>
<dbReference type="PROSITE" id="PS00647">
    <property type="entry name" value="THYMID_PHOSPHORYLASE"/>
    <property type="match status" value="1"/>
</dbReference>
<evidence type="ECO:0000256" key="2">
    <source>
        <dbReference type="ARBA" id="ARBA00011738"/>
    </source>
</evidence>
<dbReference type="PANTHER" id="PTHR10515">
    <property type="entry name" value="THYMIDINE PHOSPHORYLASE"/>
    <property type="match status" value="1"/>
</dbReference>
<dbReference type="InterPro" id="IPR013465">
    <property type="entry name" value="Thymidine_Pase"/>
</dbReference>
<keyword evidence="5 7" id="KW-0808">Transferase</keyword>
<dbReference type="Pfam" id="PF07831">
    <property type="entry name" value="PYNP_C"/>
    <property type="match status" value="1"/>
</dbReference>
<comment type="pathway">
    <text evidence="7">Pyrimidine metabolism; dTMP biosynthesis via salvage pathway; dTMP from thymine: step 1/2.</text>
</comment>
<dbReference type="InterPro" id="IPR013102">
    <property type="entry name" value="PYNP_C"/>
</dbReference>
<evidence type="ECO:0000256" key="6">
    <source>
        <dbReference type="ARBA" id="ARBA00048550"/>
    </source>
</evidence>
<comment type="similarity">
    <text evidence="1 7">Belongs to the thymidine/pyrimidine-nucleoside phosphorylase family.</text>
</comment>
<dbReference type="HOGENOM" id="CLU_025040_0_1_6"/>
<feature type="domain" description="Pyrimidine nucleoside phosphorylase C-terminal" evidence="8">
    <location>
        <begin position="367"/>
        <end position="441"/>
    </location>
</feature>
<evidence type="ECO:0000256" key="4">
    <source>
        <dbReference type="ARBA" id="ARBA00022676"/>
    </source>
</evidence>
<dbReference type="GO" id="GO:0009032">
    <property type="term" value="F:thymidine phosphorylase activity"/>
    <property type="evidence" value="ECO:0007669"/>
    <property type="project" value="UniProtKB-UniRule"/>
</dbReference>
<dbReference type="InterPro" id="IPR018090">
    <property type="entry name" value="Pyrmidine_PPas_bac/euk"/>
</dbReference>
<dbReference type="Pfam" id="PF02885">
    <property type="entry name" value="Glycos_trans_3N"/>
    <property type="match status" value="1"/>
</dbReference>
<comment type="caution">
    <text evidence="9">The sequence shown here is derived from an EMBL/GenBank/DDBJ whole genome shotgun (WGS) entry which is preliminary data.</text>
</comment>
<dbReference type="FunFam" id="3.90.1170.30:FF:000001">
    <property type="entry name" value="Thymidine phosphorylase"/>
    <property type="match status" value="1"/>
</dbReference>
<gene>
    <name evidence="7" type="primary">deoA</name>
    <name evidence="9" type="ORF">HMPREF0454_01114</name>
</gene>
<dbReference type="EMBL" id="AGCI01000017">
    <property type="protein sequence ID" value="EHM45575.1"/>
    <property type="molecule type" value="Genomic_DNA"/>
</dbReference>
<dbReference type="SUPFAM" id="SSF54680">
    <property type="entry name" value="Pyrimidine nucleoside phosphorylase C-terminal domain"/>
    <property type="match status" value="1"/>
</dbReference>
<dbReference type="NCBIfam" id="NF004490">
    <property type="entry name" value="PRK05820.1"/>
    <property type="match status" value="1"/>
</dbReference>
<evidence type="ECO:0000256" key="3">
    <source>
        <dbReference type="ARBA" id="ARBA00011892"/>
    </source>
</evidence>
<dbReference type="EC" id="2.4.2.4" evidence="3 7"/>
<evidence type="ECO:0000256" key="7">
    <source>
        <dbReference type="HAMAP-Rule" id="MF_01628"/>
    </source>
</evidence>
<sequence>MSFDSTKEDINQQGDTTLFLAQEIIRKKRDGHALSEEEIRFFINGIRDNTISEGQIAALAMTIFFHDMVMPERVALTMAMRDSGTVLDWKALNLNGPIVDKHSTGGVGDVTSLMLGPMVAACGGYVPMISGRGLGHTGGTLDKLEAIPGFDIFPDDARFRKIISEVGVAIIGQTNSLAPADKRFYATRDITATVDSIPLITASILAKKLAEGLDALVMDVKVGSGAFMPTFELSEALAQSIVGVANGAGCKTTALLTDMNQVLASSAGNAVEVRESVQFLTGEYRNPRLLEVTMALCVEMLISGNLAADQQDARNKLQAVLDNGKAAEVFGRMVAAQGGPADFVERYDSYLPKATLSKPVFAEHSGIITAMDTRELGMSVVGLGGGRRRATDSIDYSVGLTDMVRLGDKVDAQRPLAVVHACDEASWQQAAQAVRNAIVLGDKAPAENPVVYRRITE</sequence>
<dbReference type="PANTHER" id="PTHR10515:SF0">
    <property type="entry name" value="THYMIDINE PHOSPHORYLASE"/>
    <property type="match status" value="1"/>
</dbReference>
<dbReference type="AlphaFoldDB" id="G9Y3B2"/>
<dbReference type="GO" id="GO:0004645">
    <property type="term" value="F:1,4-alpha-oligoglucan phosphorylase activity"/>
    <property type="evidence" value="ECO:0007669"/>
    <property type="project" value="InterPro"/>
</dbReference>
<keyword evidence="4 7" id="KW-0328">Glycosyltransferase</keyword>
<dbReference type="SMART" id="SM00941">
    <property type="entry name" value="PYNP_C"/>
    <property type="match status" value="1"/>
</dbReference>
<dbReference type="FunFam" id="3.40.1030.10:FF:000001">
    <property type="entry name" value="Thymidine phosphorylase"/>
    <property type="match status" value="1"/>
</dbReference>
<dbReference type="Pfam" id="PF00591">
    <property type="entry name" value="Glycos_transf_3"/>
    <property type="match status" value="1"/>
</dbReference>
<dbReference type="NCBIfam" id="TIGR02644">
    <property type="entry name" value="Y_phosphoryl"/>
    <property type="match status" value="1"/>
</dbReference>
<dbReference type="GO" id="GO:0005829">
    <property type="term" value="C:cytosol"/>
    <property type="evidence" value="ECO:0007669"/>
    <property type="project" value="TreeGrafter"/>
</dbReference>
<organism evidence="9 10">
    <name type="scientific">Hafnia alvei ATCC 51873</name>
    <dbReference type="NCBI Taxonomy" id="1002364"/>
    <lineage>
        <taxon>Bacteria</taxon>
        <taxon>Pseudomonadati</taxon>
        <taxon>Pseudomonadota</taxon>
        <taxon>Gammaproteobacteria</taxon>
        <taxon>Enterobacterales</taxon>
        <taxon>Hafniaceae</taxon>
        <taxon>Hafnia</taxon>
    </lineage>
</organism>
<dbReference type="GO" id="GO:0006206">
    <property type="term" value="P:pyrimidine nucleobase metabolic process"/>
    <property type="evidence" value="ECO:0007669"/>
    <property type="project" value="InterPro"/>
</dbReference>
<evidence type="ECO:0000313" key="10">
    <source>
        <dbReference type="Proteomes" id="UP000005959"/>
    </source>
</evidence>
<evidence type="ECO:0000259" key="8">
    <source>
        <dbReference type="SMART" id="SM00941"/>
    </source>
</evidence>
<dbReference type="InterPro" id="IPR000053">
    <property type="entry name" value="Thymidine/pyrmidine_PPase"/>
</dbReference>
<dbReference type="Gene3D" id="3.40.1030.10">
    <property type="entry name" value="Nucleoside phosphorylase/phosphoribosyltransferase catalytic domain"/>
    <property type="match status" value="1"/>
</dbReference>
<dbReference type="InterPro" id="IPR035902">
    <property type="entry name" value="Nuc_phospho_transferase"/>
</dbReference>